<organism evidence="4 5">
    <name type="scientific">Pseudonocardia parietis</name>
    <dbReference type="NCBI Taxonomy" id="570936"/>
    <lineage>
        <taxon>Bacteria</taxon>
        <taxon>Bacillati</taxon>
        <taxon>Actinomycetota</taxon>
        <taxon>Actinomycetes</taxon>
        <taxon>Pseudonocardiales</taxon>
        <taxon>Pseudonocardiaceae</taxon>
        <taxon>Pseudonocardia</taxon>
    </lineage>
</organism>
<feature type="domain" description="Alpha/beta hydrolase fold-3" evidence="3">
    <location>
        <begin position="41"/>
        <end position="140"/>
    </location>
</feature>
<dbReference type="InterPro" id="IPR013094">
    <property type="entry name" value="AB_hydrolase_3"/>
</dbReference>
<dbReference type="RefSeq" id="WP_210025144.1">
    <property type="nucleotide sequence ID" value="NZ_JAGINU010000001.1"/>
</dbReference>
<sequence>MDTPSILSRPAPEPPRTVSVGEHADQVLELWPDGEPGHPLVVLVHGGFWRPHIDRTHLRPMATELNRLGLPVASLEYRRIPGDPAAAVTDVRAGLRAAYELAGPVVTVGHSAGGHLVLHAAVTEPDLVRRTVALAPVGDLGLGDRENLGDGAVRAYLGGPAAGHPELDPALLATPPGPVTIVHGDADDRVPLANSLSYVERHPSTRLVTPAGVDHFGVVDPLSGAWPVVVAEITGAG</sequence>
<keyword evidence="5" id="KW-1185">Reference proteome</keyword>
<dbReference type="Gene3D" id="3.40.50.1820">
    <property type="entry name" value="alpha/beta hydrolase"/>
    <property type="match status" value="1"/>
</dbReference>
<accession>A0ABS4VMQ7</accession>
<dbReference type="Proteomes" id="UP001519295">
    <property type="component" value="Unassembled WGS sequence"/>
</dbReference>
<gene>
    <name evidence="4" type="ORF">JOF36_000906</name>
</gene>
<protein>
    <submittedName>
        <fullName evidence="4">Acetyl esterase/lipase</fullName>
    </submittedName>
</protein>
<evidence type="ECO:0000256" key="2">
    <source>
        <dbReference type="SAM" id="MobiDB-lite"/>
    </source>
</evidence>
<keyword evidence="1" id="KW-0378">Hydrolase</keyword>
<evidence type="ECO:0000256" key="1">
    <source>
        <dbReference type="ARBA" id="ARBA00022801"/>
    </source>
</evidence>
<dbReference type="EMBL" id="JAGINU010000001">
    <property type="protein sequence ID" value="MBP2365210.1"/>
    <property type="molecule type" value="Genomic_DNA"/>
</dbReference>
<dbReference type="InterPro" id="IPR029058">
    <property type="entry name" value="AB_hydrolase_fold"/>
</dbReference>
<feature type="region of interest" description="Disordered" evidence="2">
    <location>
        <begin position="1"/>
        <end position="20"/>
    </location>
</feature>
<evidence type="ECO:0000313" key="4">
    <source>
        <dbReference type="EMBL" id="MBP2365210.1"/>
    </source>
</evidence>
<evidence type="ECO:0000313" key="5">
    <source>
        <dbReference type="Proteomes" id="UP001519295"/>
    </source>
</evidence>
<evidence type="ECO:0000259" key="3">
    <source>
        <dbReference type="Pfam" id="PF07859"/>
    </source>
</evidence>
<name>A0ABS4VMQ7_9PSEU</name>
<reference evidence="4 5" key="1">
    <citation type="submission" date="2021-03" db="EMBL/GenBank/DDBJ databases">
        <title>Sequencing the genomes of 1000 actinobacteria strains.</title>
        <authorList>
            <person name="Klenk H.-P."/>
        </authorList>
    </citation>
    <scope>NUCLEOTIDE SEQUENCE [LARGE SCALE GENOMIC DNA]</scope>
    <source>
        <strain evidence="4 5">DSM 45256</strain>
    </source>
</reference>
<dbReference type="PANTHER" id="PTHR48081">
    <property type="entry name" value="AB HYDROLASE SUPERFAMILY PROTEIN C4A8.06C"/>
    <property type="match status" value="1"/>
</dbReference>
<comment type="caution">
    <text evidence="4">The sequence shown here is derived from an EMBL/GenBank/DDBJ whole genome shotgun (WGS) entry which is preliminary data.</text>
</comment>
<proteinExistence type="predicted"/>
<dbReference type="Pfam" id="PF07859">
    <property type="entry name" value="Abhydrolase_3"/>
    <property type="match status" value="1"/>
</dbReference>
<dbReference type="SUPFAM" id="SSF53474">
    <property type="entry name" value="alpha/beta-Hydrolases"/>
    <property type="match status" value="1"/>
</dbReference>
<dbReference type="InterPro" id="IPR050300">
    <property type="entry name" value="GDXG_lipolytic_enzyme"/>
</dbReference>